<evidence type="ECO:0008006" key="5">
    <source>
        <dbReference type="Google" id="ProtNLM"/>
    </source>
</evidence>
<feature type="repeat" description="PPR" evidence="2">
    <location>
        <begin position="362"/>
        <end position="396"/>
    </location>
</feature>
<feature type="repeat" description="PPR" evidence="2">
    <location>
        <begin position="166"/>
        <end position="200"/>
    </location>
</feature>
<evidence type="ECO:0000313" key="3">
    <source>
        <dbReference type="EMBL" id="KAK6124872.1"/>
    </source>
</evidence>
<feature type="repeat" description="PPR" evidence="2">
    <location>
        <begin position="95"/>
        <end position="129"/>
    </location>
</feature>
<dbReference type="Pfam" id="PF13041">
    <property type="entry name" value="PPR_2"/>
    <property type="match status" value="4"/>
</dbReference>
<dbReference type="InterPro" id="IPR002885">
    <property type="entry name" value="PPR_rpt"/>
</dbReference>
<evidence type="ECO:0000256" key="1">
    <source>
        <dbReference type="ARBA" id="ARBA00022737"/>
    </source>
</evidence>
<accession>A0ABR0URQ9</accession>
<protein>
    <recommendedName>
        <fullName evidence="5">Pentatricopeptide repeat-containing protein</fullName>
    </recommendedName>
</protein>
<comment type="caution">
    <text evidence="3">The sequence shown here is derived from an EMBL/GenBank/DDBJ whole genome shotgun (WGS) entry which is preliminary data.</text>
</comment>
<evidence type="ECO:0000256" key="2">
    <source>
        <dbReference type="PROSITE-ProRule" id="PRU00708"/>
    </source>
</evidence>
<dbReference type="PROSITE" id="PS51375">
    <property type="entry name" value="PPR"/>
    <property type="match status" value="4"/>
</dbReference>
<dbReference type="NCBIfam" id="TIGR00756">
    <property type="entry name" value="PPR"/>
    <property type="match status" value="6"/>
</dbReference>
<evidence type="ECO:0000313" key="4">
    <source>
        <dbReference type="Proteomes" id="UP001318860"/>
    </source>
</evidence>
<dbReference type="Gene3D" id="1.25.40.10">
    <property type="entry name" value="Tetratricopeptide repeat domain"/>
    <property type="match status" value="4"/>
</dbReference>
<dbReference type="Pfam" id="PF20431">
    <property type="entry name" value="E_motif"/>
    <property type="match status" value="1"/>
</dbReference>
<dbReference type="EMBL" id="JABTTQ020002288">
    <property type="protein sequence ID" value="KAK6124872.1"/>
    <property type="molecule type" value="Genomic_DNA"/>
</dbReference>
<keyword evidence="4" id="KW-1185">Reference proteome</keyword>
<name>A0ABR0URQ9_REHGL</name>
<reference evidence="3 4" key="1">
    <citation type="journal article" date="2021" name="Comput. Struct. Biotechnol. J.">
        <title>De novo genome assembly of the potent medicinal plant Rehmannia glutinosa using nanopore technology.</title>
        <authorList>
            <person name="Ma L."/>
            <person name="Dong C."/>
            <person name="Song C."/>
            <person name="Wang X."/>
            <person name="Zheng X."/>
            <person name="Niu Y."/>
            <person name="Chen S."/>
            <person name="Feng W."/>
        </authorList>
    </citation>
    <scope>NUCLEOTIDE SEQUENCE [LARGE SCALE GENOMIC DNA]</scope>
    <source>
        <strain evidence="3">DH-2019</strain>
    </source>
</reference>
<proteinExistence type="predicted"/>
<keyword evidence="1" id="KW-0677">Repeat</keyword>
<dbReference type="PANTHER" id="PTHR24015">
    <property type="entry name" value="OS07G0578800 PROTEIN-RELATED"/>
    <property type="match status" value="1"/>
</dbReference>
<dbReference type="PANTHER" id="PTHR24015:SF1903">
    <property type="entry name" value="OS05G0305300 PROTEIN"/>
    <property type="match status" value="1"/>
</dbReference>
<sequence length="685" mass="76750">MTIPARTLAKNDPLQLTGAGTARPRSQVRAYRTDPVQVRSWPLSLQILKQTHASIIVSNGKEVSFAVASKLTSLYIQFSDFGSSVLLLKAMKEPNSFIWNEVIKAHVNSGFIESAIFVYKLMRKKGVSCDGYTFPILSKLIVLLECGSSFAEMIHCVAMQMGFQSDVYFCNTMIDAYVKRGCFGNALRVFDEMPYRDLVSWTSMISGYVYEGNANGAFGLFNEMQKEVEPNEVTIIVMLQMCSSVLEVRQFHGYVIKCGSLIDQSLKNSILKMYTDIGSANDSEVLFRETPLRDVVSWNIMIHLYSSEGNTMKIIDCLNRMRCEVKPSIETFTVIISGLEGCGNHSQGKQIYCLALKSGTLDDILMSSLLDLYAKSGDFEEAVKLFQQMLAADSQPETENMRSFVVAFMHLGALRLGKAVHGYFIRNFFSVSDESGRSLETSILNMYVRCGDISSARICFNRMRVKDLVTWSSMIEGYGTHGLGLEALKVFHQMNNEGIKPNNVTFLSLLSACSHSGLFHEGCKALNSMKWEFNIEPDLDHYTCVVDLLGRSGKIKEALSIILKLVDLPDGRLWSALLAAARVHEDRKIGEYAAEKVLELESDNAGYYTLFSNVQASVERWDEVEEVRGFMKEMNLIKHPGWSCLEVKGVFHGFVSGDRLHDQVDEIYAMVEILSRNALEVGNVL</sequence>
<dbReference type="Pfam" id="PF01535">
    <property type="entry name" value="PPR"/>
    <property type="match status" value="4"/>
</dbReference>
<dbReference type="Proteomes" id="UP001318860">
    <property type="component" value="Unassembled WGS sequence"/>
</dbReference>
<organism evidence="3 4">
    <name type="scientific">Rehmannia glutinosa</name>
    <name type="common">Chinese foxglove</name>
    <dbReference type="NCBI Taxonomy" id="99300"/>
    <lineage>
        <taxon>Eukaryota</taxon>
        <taxon>Viridiplantae</taxon>
        <taxon>Streptophyta</taxon>
        <taxon>Embryophyta</taxon>
        <taxon>Tracheophyta</taxon>
        <taxon>Spermatophyta</taxon>
        <taxon>Magnoliopsida</taxon>
        <taxon>eudicotyledons</taxon>
        <taxon>Gunneridae</taxon>
        <taxon>Pentapetalae</taxon>
        <taxon>asterids</taxon>
        <taxon>lamiids</taxon>
        <taxon>Lamiales</taxon>
        <taxon>Orobanchaceae</taxon>
        <taxon>Rehmannieae</taxon>
        <taxon>Rehmannia</taxon>
    </lineage>
</organism>
<dbReference type="InterPro" id="IPR046848">
    <property type="entry name" value="E_motif"/>
</dbReference>
<dbReference type="InterPro" id="IPR011990">
    <property type="entry name" value="TPR-like_helical_dom_sf"/>
</dbReference>
<feature type="repeat" description="PPR" evidence="2">
    <location>
        <begin position="467"/>
        <end position="501"/>
    </location>
</feature>
<gene>
    <name evidence="3" type="ORF">DH2020_041383</name>
</gene>
<dbReference type="InterPro" id="IPR046960">
    <property type="entry name" value="PPR_At4g14850-like_plant"/>
</dbReference>